<keyword evidence="1" id="KW-0472">Membrane</keyword>
<organism evidence="3 4">
    <name type="scientific">Jiella pacifica</name>
    <dbReference type="NCBI Taxonomy" id="2696469"/>
    <lineage>
        <taxon>Bacteria</taxon>
        <taxon>Pseudomonadati</taxon>
        <taxon>Pseudomonadota</taxon>
        <taxon>Alphaproteobacteria</taxon>
        <taxon>Hyphomicrobiales</taxon>
        <taxon>Aurantimonadaceae</taxon>
        <taxon>Jiella</taxon>
    </lineage>
</organism>
<feature type="transmembrane region" description="Helical" evidence="1">
    <location>
        <begin position="387"/>
        <end position="405"/>
    </location>
</feature>
<feature type="domain" description="DUF112" evidence="2">
    <location>
        <begin position="16"/>
        <end position="437"/>
    </location>
</feature>
<dbReference type="AlphaFoldDB" id="A0A6N9T0B7"/>
<feature type="transmembrane region" description="Helical" evidence="1">
    <location>
        <begin position="16"/>
        <end position="45"/>
    </location>
</feature>
<dbReference type="EMBL" id="JAAAMG010000005">
    <property type="protein sequence ID" value="NDW04541.1"/>
    <property type="molecule type" value="Genomic_DNA"/>
</dbReference>
<feature type="transmembrane region" description="Helical" evidence="1">
    <location>
        <begin position="411"/>
        <end position="427"/>
    </location>
</feature>
<feature type="transmembrane region" description="Helical" evidence="1">
    <location>
        <begin position="57"/>
        <end position="76"/>
    </location>
</feature>
<evidence type="ECO:0000256" key="1">
    <source>
        <dbReference type="SAM" id="Phobius"/>
    </source>
</evidence>
<dbReference type="InterPro" id="IPR002823">
    <property type="entry name" value="DUF112_TM"/>
</dbReference>
<dbReference type="PANTHER" id="PTHR35342:SF5">
    <property type="entry name" value="TRICARBOXYLIC TRANSPORT PROTEIN"/>
    <property type="match status" value="1"/>
</dbReference>
<dbReference type="Pfam" id="PF01970">
    <property type="entry name" value="TctA"/>
    <property type="match status" value="1"/>
</dbReference>
<dbReference type="Proteomes" id="UP000469011">
    <property type="component" value="Unassembled WGS sequence"/>
</dbReference>
<proteinExistence type="predicted"/>
<protein>
    <submittedName>
        <fullName evidence="3">C4-dicarboxylate ABC transporter permease</fullName>
    </submittedName>
</protein>
<keyword evidence="1" id="KW-0812">Transmembrane</keyword>
<feature type="transmembrane region" description="Helical" evidence="1">
    <location>
        <begin position="195"/>
        <end position="216"/>
    </location>
</feature>
<feature type="transmembrane region" description="Helical" evidence="1">
    <location>
        <begin position="103"/>
        <end position="128"/>
    </location>
</feature>
<keyword evidence="4" id="KW-1185">Reference proteome</keyword>
<feature type="transmembrane region" description="Helical" evidence="1">
    <location>
        <begin position="140"/>
        <end position="159"/>
    </location>
</feature>
<evidence type="ECO:0000259" key="2">
    <source>
        <dbReference type="Pfam" id="PF01970"/>
    </source>
</evidence>
<dbReference type="PRINTS" id="PR00173">
    <property type="entry name" value="EDTRNSPORT"/>
</dbReference>
<keyword evidence="1" id="KW-1133">Transmembrane helix</keyword>
<feature type="transmembrane region" description="Helical" evidence="1">
    <location>
        <begin position="258"/>
        <end position="279"/>
    </location>
</feature>
<comment type="caution">
    <text evidence="3">The sequence shown here is derived from an EMBL/GenBank/DDBJ whole genome shotgun (WGS) entry which is preliminary data.</text>
</comment>
<feature type="transmembrane region" description="Helical" evidence="1">
    <location>
        <begin position="469"/>
        <end position="490"/>
    </location>
</feature>
<dbReference type="PANTHER" id="PTHR35342">
    <property type="entry name" value="TRICARBOXYLIC TRANSPORT PROTEIN"/>
    <property type="match status" value="1"/>
</dbReference>
<evidence type="ECO:0000313" key="4">
    <source>
        <dbReference type="Proteomes" id="UP000469011"/>
    </source>
</evidence>
<evidence type="ECO:0000313" key="3">
    <source>
        <dbReference type="EMBL" id="NDW04541.1"/>
    </source>
</evidence>
<feature type="transmembrane region" description="Helical" evidence="1">
    <location>
        <begin position="439"/>
        <end position="457"/>
    </location>
</feature>
<gene>
    <name evidence="3" type="ORF">GTK09_08885</name>
</gene>
<reference evidence="3 4" key="1">
    <citation type="submission" date="2020-01" db="EMBL/GenBank/DDBJ databases">
        <title>Jiella pacifica sp. nov.</title>
        <authorList>
            <person name="Xue Z."/>
            <person name="Zhu S."/>
            <person name="Chen J."/>
            <person name="Yang J."/>
        </authorList>
    </citation>
    <scope>NUCLEOTIDE SEQUENCE [LARGE SCALE GENOMIC DNA]</scope>
    <source>
        <strain evidence="3 4">40Bstr34</strain>
    </source>
</reference>
<dbReference type="RefSeq" id="WP_163462781.1">
    <property type="nucleotide sequence ID" value="NZ_JAAAMG010000005.1"/>
</dbReference>
<sequence length="514" mass="53210">MEILGYFSNALEPTNLLLALFGVAVGTLIGALPGLSATMSLAVLVPFTFTMDPASGLVMLGAIYTGALYGGAYAAILVNTPGTPSAIATTFDGFPMAKRGDGALAVTLATLVSVFGGLTGALMLLLLAPPLARVALQFGPAEYFWLAILGLTLIAALSVGNQLKGLVAALFGLMLSMVGVATVGGDLRLTFGTNALIGGINVVAGLIGIYCIPVLFDLVRTADPHLDPPQGSHVAGFRLREAFSILGRNKFNLVRSSVVGTLIGILPGAGGSIASLITYSAAQRASKDKDSFGKGNPAGIIATESANNATVGGGFVPTLVLGIPGTPPDAIILGALLVQGIKIGPTLFTEQAEITYTFIAGLILATLFMLPVGLLIGRYAYRSIASIPKAALVPSIAFLTVVGSYSIQNNWYDVVIMLVLGVIAWLIKEVGYPTSPIALGLVLGSIAEQGFVQTFLIGRAQGDIVGRFFQSPISLFLVTIIVMGLLGPALRSLWKARRRQRHPATEAGRSEASK</sequence>
<feature type="transmembrane region" description="Helical" evidence="1">
    <location>
        <begin position="165"/>
        <end position="183"/>
    </location>
</feature>
<feature type="transmembrane region" description="Helical" evidence="1">
    <location>
        <begin position="354"/>
        <end position="375"/>
    </location>
</feature>
<accession>A0A6N9T0B7</accession>
<name>A0A6N9T0B7_9HYPH</name>